<dbReference type="InterPro" id="IPR001845">
    <property type="entry name" value="HTH_ArsR_DNA-bd_dom"/>
</dbReference>
<sequence length="334" mass="37255">MLPISADNMLTALRAAGEPTRLRILALLAEGERSVKDLTDILGQSQPRISRHLKLLVEAGLVRRYAEGAWAFFRLADSGPAAELSRDLVDRLNRNDPVMMRDRTRLEAVRRARLAEATAYFRQHAAHWDQIRSLHANEQEIEAGVLRLVGDAPLDLVVDLGTGTGRMLELLAPHIESGIGIDVSHDMLSYARSRLEREGLRNCQVRQGDIYSPPIEDGSADLVIIHQVLHYLDDPDRAIEEAAYLLKPGGRLLIIDFAPHGLEFLRADQAHRRLGFSREQIAEWMKAAGIELASHIDFPPDDVDIAEVGRLTVSIWLGKDTDSRVRRGISEEAA</sequence>
<dbReference type="InterPro" id="IPR013216">
    <property type="entry name" value="Methyltransf_11"/>
</dbReference>
<dbReference type="InterPro" id="IPR036388">
    <property type="entry name" value="WH-like_DNA-bd_sf"/>
</dbReference>
<dbReference type="Proteomes" id="UP001320898">
    <property type="component" value="Unassembled WGS sequence"/>
</dbReference>
<dbReference type="CDD" id="cd00090">
    <property type="entry name" value="HTH_ARSR"/>
    <property type="match status" value="1"/>
</dbReference>
<name>A0AAW5R041_9HYPH</name>
<keyword evidence="3" id="KW-1185">Reference proteome</keyword>
<evidence type="ECO:0000313" key="3">
    <source>
        <dbReference type="Proteomes" id="UP001320898"/>
    </source>
</evidence>
<dbReference type="InterPro" id="IPR011991">
    <property type="entry name" value="ArsR-like_HTH"/>
</dbReference>
<dbReference type="SMART" id="SM00418">
    <property type="entry name" value="HTH_ARSR"/>
    <property type="match status" value="1"/>
</dbReference>
<dbReference type="GO" id="GO:0003700">
    <property type="term" value="F:DNA-binding transcription factor activity"/>
    <property type="evidence" value="ECO:0007669"/>
    <property type="project" value="InterPro"/>
</dbReference>
<accession>A0AAW5R041</accession>
<organism evidence="2 3">
    <name type="scientific">Microbaculum marinisediminis</name>
    <dbReference type="NCBI Taxonomy" id="2931392"/>
    <lineage>
        <taxon>Bacteria</taxon>
        <taxon>Pseudomonadati</taxon>
        <taxon>Pseudomonadota</taxon>
        <taxon>Alphaproteobacteria</taxon>
        <taxon>Hyphomicrobiales</taxon>
        <taxon>Tepidamorphaceae</taxon>
        <taxon>Microbaculum</taxon>
    </lineage>
</organism>
<dbReference type="SUPFAM" id="SSF46785">
    <property type="entry name" value="Winged helix' DNA-binding domain"/>
    <property type="match status" value="1"/>
</dbReference>
<dbReference type="InterPro" id="IPR029063">
    <property type="entry name" value="SAM-dependent_MTases_sf"/>
</dbReference>
<dbReference type="GO" id="GO:0008757">
    <property type="term" value="F:S-adenosylmethionine-dependent methyltransferase activity"/>
    <property type="evidence" value="ECO:0007669"/>
    <property type="project" value="InterPro"/>
</dbReference>
<gene>
    <name evidence="2" type="ORF">MUB46_11705</name>
</gene>
<dbReference type="NCBIfam" id="NF033788">
    <property type="entry name" value="HTH_metalloreg"/>
    <property type="match status" value="1"/>
</dbReference>
<feature type="domain" description="HTH arsR-type" evidence="1">
    <location>
        <begin position="1"/>
        <end position="96"/>
    </location>
</feature>
<reference evidence="2 3" key="1">
    <citation type="submission" date="2022-04" db="EMBL/GenBank/DDBJ databases">
        <authorList>
            <person name="Ye Y.-Q."/>
            <person name="Du Z.-J."/>
        </authorList>
    </citation>
    <scope>NUCLEOTIDE SEQUENCE [LARGE SCALE GENOMIC DNA]</scope>
    <source>
        <strain evidence="2 3">A6E488</strain>
    </source>
</reference>
<protein>
    <submittedName>
        <fullName evidence="2">Metalloregulator ArsR/SmtB family transcription factor</fullName>
    </submittedName>
</protein>
<dbReference type="Gene3D" id="1.10.10.10">
    <property type="entry name" value="Winged helix-like DNA-binding domain superfamily/Winged helix DNA-binding domain"/>
    <property type="match status" value="1"/>
</dbReference>
<dbReference type="RefSeq" id="WP_261616107.1">
    <property type="nucleotide sequence ID" value="NZ_JALIDZ010000005.1"/>
</dbReference>
<proteinExistence type="predicted"/>
<comment type="caution">
    <text evidence="2">The sequence shown here is derived from an EMBL/GenBank/DDBJ whole genome shotgun (WGS) entry which is preliminary data.</text>
</comment>
<dbReference type="PANTHER" id="PTHR43861">
    <property type="entry name" value="TRANS-ACONITATE 2-METHYLTRANSFERASE-RELATED"/>
    <property type="match status" value="1"/>
</dbReference>
<dbReference type="SUPFAM" id="SSF53335">
    <property type="entry name" value="S-adenosyl-L-methionine-dependent methyltransferases"/>
    <property type="match status" value="1"/>
</dbReference>
<dbReference type="PRINTS" id="PR00778">
    <property type="entry name" value="HTHARSR"/>
</dbReference>
<dbReference type="PROSITE" id="PS50987">
    <property type="entry name" value="HTH_ARSR_2"/>
    <property type="match status" value="1"/>
</dbReference>
<dbReference type="Pfam" id="PF08241">
    <property type="entry name" value="Methyltransf_11"/>
    <property type="match status" value="1"/>
</dbReference>
<dbReference type="Gene3D" id="3.40.50.150">
    <property type="entry name" value="Vaccinia Virus protein VP39"/>
    <property type="match status" value="1"/>
</dbReference>
<dbReference type="CDD" id="cd02440">
    <property type="entry name" value="AdoMet_MTases"/>
    <property type="match status" value="1"/>
</dbReference>
<evidence type="ECO:0000313" key="2">
    <source>
        <dbReference type="EMBL" id="MCT8972524.1"/>
    </source>
</evidence>
<dbReference type="InterPro" id="IPR036390">
    <property type="entry name" value="WH_DNA-bd_sf"/>
</dbReference>
<dbReference type="EMBL" id="JALIDZ010000005">
    <property type="protein sequence ID" value="MCT8972524.1"/>
    <property type="molecule type" value="Genomic_DNA"/>
</dbReference>
<dbReference type="AlphaFoldDB" id="A0AAW5R041"/>
<dbReference type="Pfam" id="PF01022">
    <property type="entry name" value="HTH_5"/>
    <property type="match status" value="1"/>
</dbReference>
<evidence type="ECO:0000259" key="1">
    <source>
        <dbReference type="PROSITE" id="PS50987"/>
    </source>
</evidence>